<dbReference type="CDD" id="cd18808">
    <property type="entry name" value="SF1_C_Upf1"/>
    <property type="match status" value="1"/>
</dbReference>
<feature type="region of interest" description="Disordered" evidence="2">
    <location>
        <begin position="1"/>
        <end position="21"/>
    </location>
</feature>
<dbReference type="InterPro" id="IPR045055">
    <property type="entry name" value="DNA2/NAM7-like"/>
</dbReference>
<proteinExistence type="predicted"/>
<feature type="domain" description="DNA2/NAM7 helicase helicase" evidence="3">
    <location>
        <begin position="297"/>
        <end position="673"/>
    </location>
</feature>
<dbReference type="InterPro" id="IPR041679">
    <property type="entry name" value="DNA2/NAM7-like_C"/>
</dbReference>
<evidence type="ECO:0000259" key="4">
    <source>
        <dbReference type="Pfam" id="PF13087"/>
    </source>
</evidence>
<dbReference type="Proteomes" id="UP001148312">
    <property type="component" value="Unassembled WGS sequence"/>
</dbReference>
<dbReference type="GO" id="GO:0031380">
    <property type="term" value="C:nuclear RNA-directed RNA polymerase complex"/>
    <property type="evidence" value="ECO:0007669"/>
    <property type="project" value="TreeGrafter"/>
</dbReference>
<keyword evidence="1 6" id="KW-0378">Hydrolase</keyword>
<reference evidence="6" key="2">
    <citation type="journal article" date="2023" name="IMA Fungus">
        <title>Comparative genomic study of the Penicillium genus elucidates a diverse pangenome and 15 lateral gene transfer events.</title>
        <authorList>
            <person name="Petersen C."/>
            <person name="Sorensen T."/>
            <person name="Nielsen M.R."/>
            <person name="Sondergaard T.E."/>
            <person name="Sorensen J.L."/>
            <person name="Fitzpatrick D.A."/>
            <person name="Frisvad J.C."/>
            <person name="Nielsen K.L."/>
        </authorList>
    </citation>
    <scope>NUCLEOTIDE SEQUENCE</scope>
    <source>
        <strain evidence="6">IBT 30728</strain>
    </source>
</reference>
<evidence type="ECO:0000313" key="6">
    <source>
        <dbReference type="EMBL" id="KAJ5495354.1"/>
    </source>
</evidence>
<feature type="domain" description="DNA2/NAM7 helicase-like C-terminal" evidence="4">
    <location>
        <begin position="688"/>
        <end position="876"/>
    </location>
</feature>
<dbReference type="PANTHER" id="PTHR10887:SF341">
    <property type="entry name" value="NFX1-TYPE ZINC FINGER-CONTAINING PROTEIN 1"/>
    <property type="match status" value="1"/>
</dbReference>
<feature type="compositionally biased region" description="Basic and acidic residues" evidence="2">
    <location>
        <begin position="1"/>
        <end position="10"/>
    </location>
</feature>
<evidence type="ECO:0000259" key="5">
    <source>
        <dbReference type="Pfam" id="PF25396"/>
    </source>
</evidence>
<evidence type="ECO:0000259" key="3">
    <source>
        <dbReference type="Pfam" id="PF13086"/>
    </source>
</evidence>
<reference evidence="6" key="1">
    <citation type="submission" date="2022-12" db="EMBL/GenBank/DDBJ databases">
        <authorList>
            <person name="Petersen C."/>
        </authorList>
    </citation>
    <scope>NUCLEOTIDE SEQUENCE</scope>
    <source>
        <strain evidence="6">IBT 30728</strain>
    </source>
</reference>
<dbReference type="Pfam" id="PF13087">
    <property type="entry name" value="AAA_12"/>
    <property type="match status" value="1"/>
</dbReference>
<dbReference type="InterPro" id="IPR041677">
    <property type="entry name" value="DNA2/NAM7_AAA_11"/>
</dbReference>
<name>A0A9X0C2S0_9EURO</name>
<protein>
    <submittedName>
        <fullName evidence="6">DEAD box helicase involved in nonsense mediated decay</fullName>
    </submittedName>
</protein>
<dbReference type="RefSeq" id="XP_056794367.1">
    <property type="nucleotide sequence ID" value="XM_056930074.1"/>
</dbReference>
<evidence type="ECO:0000256" key="1">
    <source>
        <dbReference type="ARBA" id="ARBA00022806"/>
    </source>
</evidence>
<dbReference type="InterPro" id="IPR057373">
    <property type="entry name" value="ZNFX1"/>
</dbReference>
<dbReference type="Pfam" id="PF13086">
    <property type="entry name" value="AAA_11"/>
    <property type="match status" value="1"/>
</dbReference>
<keyword evidence="1 6" id="KW-0547">Nucleotide-binding</keyword>
<keyword evidence="1 6" id="KW-0347">Helicase</keyword>
<organism evidence="6 7">
    <name type="scientific">Penicillium diatomitis</name>
    <dbReference type="NCBI Taxonomy" id="2819901"/>
    <lineage>
        <taxon>Eukaryota</taxon>
        <taxon>Fungi</taxon>
        <taxon>Dikarya</taxon>
        <taxon>Ascomycota</taxon>
        <taxon>Pezizomycotina</taxon>
        <taxon>Eurotiomycetes</taxon>
        <taxon>Eurotiomycetidae</taxon>
        <taxon>Eurotiales</taxon>
        <taxon>Aspergillaceae</taxon>
        <taxon>Penicillium</taxon>
    </lineage>
</organism>
<feature type="domain" description="ZNFX1" evidence="5">
    <location>
        <begin position="112"/>
        <end position="219"/>
    </location>
</feature>
<evidence type="ECO:0000313" key="7">
    <source>
        <dbReference type="Proteomes" id="UP001148312"/>
    </source>
</evidence>
<accession>A0A9X0C2S0</accession>
<sequence>MSNTDSRSEGSRTQPKSSSFPSAHLAIRQYYDVPINDTTLADWQLKPDLPTVGEILGTDHEGEEFFIATNHINGPWPSTQLYLETHYGLLREDATANLRDAVASFRERPGMKDNKNFVIYERVFFTHITMAHRGMAFRVCFSTKRAGQPILWRYSSRLLAGKVVALSPASDKFSTECVIAVVAARPMEGVVKTPPEVDLYFAQTENISLDPLKEWIMVEGRSGYYEAHRHTMTALQKLSRERFPLSDHICGLLKQIDVPEYIKHNSVMDFQPFASDGSSQPLEYDIQKGLPPGLFGHLNPHQRDALRHILTNKLPIIQGPPGTGKTYVSVAVLQLLLAQMKPEDPPIIVATHTNHALDQMLTHIAKFEPGYIRLGGRSRNARVAERTLFAIRENRKPAVLPTDLLQGARRRHRALVNDIIQKVLKGLDRQSESSTGGIFVHHGLRTEEQLTNLDKGSSEWITSAGRRPPDPLVAWLGPQAILFDQFISPSQFNKAIADYDQDFELLMSLEEKDMVDNEGLEYLKGRVVDLRRAFPCYVGRVKSVPNEVMEKYLELRDMWEIPREDRGAVYKNLHGRLIAKLDERLRSKMNAYMEVSKRLQIRKLERDFEILKTTKLIGMTTTGLSKYRSLISALNPRMVMIEEAAEVLEASVAVACFESLEHLVLVGDHKQLKGNCALHDLAGEPFNLDVSMFERLIHNHFAFVMLKQQRRMAPEIRQLLTPIYDELHDHETVTLSEPVPGMGDVRLFFFTHVWPEVNDSLTSKVNEIEALMVVELYTYLCASGTSSKDITILTFYNGQRKKILRTLMENEGAILDGAPNVVTVDSYQGEENDVVILSLVRSRSSQSDGIGFLGVDNRVCVALSRARRGLYMLGNAGHLASASRLWRRIISILKVPIHGRPQIGFEIPVTCRHGVRSKTGVAQQVIANSRVARVSTAVIYAP</sequence>
<dbReference type="Pfam" id="PF25396">
    <property type="entry name" value="ZNFX1"/>
    <property type="match status" value="1"/>
</dbReference>
<dbReference type="EMBL" id="JAPWDQ010000001">
    <property type="protein sequence ID" value="KAJ5495354.1"/>
    <property type="molecule type" value="Genomic_DNA"/>
</dbReference>
<dbReference type="SUPFAM" id="SSF52540">
    <property type="entry name" value="P-loop containing nucleoside triphosphate hydrolases"/>
    <property type="match status" value="1"/>
</dbReference>
<dbReference type="Gene3D" id="3.40.50.300">
    <property type="entry name" value="P-loop containing nucleotide triphosphate hydrolases"/>
    <property type="match status" value="3"/>
</dbReference>
<gene>
    <name evidence="6" type="ORF">N7539_000470</name>
</gene>
<dbReference type="AlphaFoldDB" id="A0A9X0C2S0"/>
<feature type="compositionally biased region" description="Polar residues" evidence="2">
    <location>
        <begin position="11"/>
        <end position="21"/>
    </location>
</feature>
<comment type="caution">
    <text evidence="6">The sequence shown here is derived from an EMBL/GenBank/DDBJ whole genome shotgun (WGS) entry which is preliminary data.</text>
</comment>
<dbReference type="GO" id="GO:0031048">
    <property type="term" value="P:regulatory ncRNA-mediated heterochromatin formation"/>
    <property type="evidence" value="ECO:0007669"/>
    <property type="project" value="TreeGrafter"/>
</dbReference>
<dbReference type="GO" id="GO:0004386">
    <property type="term" value="F:helicase activity"/>
    <property type="evidence" value="ECO:0007669"/>
    <property type="project" value="UniProtKB-KW"/>
</dbReference>
<dbReference type="GeneID" id="81620323"/>
<dbReference type="InterPro" id="IPR027417">
    <property type="entry name" value="P-loop_NTPase"/>
</dbReference>
<keyword evidence="1 6" id="KW-0067">ATP-binding</keyword>
<dbReference type="PANTHER" id="PTHR10887">
    <property type="entry name" value="DNA2/NAM7 HELICASE FAMILY"/>
    <property type="match status" value="1"/>
</dbReference>
<keyword evidence="7" id="KW-1185">Reference proteome</keyword>
<dbReference type="InterPro" id="IPR047187">
    <property type="entry name" value="SF1_C_Upf1"/>
</dbReference>
<evidence type="ECO:0000256" key="2">
    <source>
        <dbReference type="SAM" id="MobiDB-lite"/>
    </source>
</evidence>